<evidence type="ECO:0000313" key="2">
    <source>
        <dbReference type="WBParaSite" id="RSKR_0000528800.1"/>
    </source>
</evidence>
<sequence length="383" mass="43268">MHQQQIQQPQTYQQFPPQHQYYSQVPPQLSKSPSNYYYAQNIPQYQTQQTQQAPIVQYHQYQPQIHQQPQHFIQYNQRQHLGPQKASYQVSNYQQQPSYQNKFNTYPPEVQYNPSPAQQPRYNNVQPQLSRKEVDTTQYYPKQNTIPPPIHRTESLIKVGETFSGSTVQNANYNSDSLAADLPPPPPPEKFMPESSKVVGPKMQQRTKNSNVVKDSHAVRGGQTHNENRAVLSIPTHPQPLLVPTQQRPVSVTQTLIAATQAPAPSTTRSPLPDKKQERIGSSPPANAVFLQCCRTKKVSTKCESRCNFDVLSKKVLTGMFLGSDPCPQSFGRDLFSCAAQDSDHTDCCKRMNVARTPAGEKCYAFCKMTPGTEFTVTLMGAK</sequence>
<name>A0AC35TY76_9BILA</name>
<accession>A0AC35TY76</accession>
<protein>
    <submittedName>
        <fullName evidence="2">DB domain-containing protein</fullName>
    </submittedName>
</protein>
<dbReference type="WBParaSite" id="RSKR_0000528800.1">
    <property type="protein sequence ID" value="RSKR_0000528800.1"/>
    <property type="gene ID" value="RSKR_0000528800"/>
</dbReference>
<evidence type="ECO:0000313" key="1">
    <source>
        <dbReference type="Proteomes" id="UP000095286"/>
    </source>
</evidence>
<dbReference type="Proteomes" id="UP000095286">
    <property type="component" value="Unplaced"/>
</dbReference>
<reference evidence="2" key="1">
    <citation type="submission" date="2016-11" db="UniProtKB">
        <authorList>
            <consortium name="WormBaseParasite"/>
        </authorList>
    </citation>
    <scope>IDENTIFICATION</scope>
    <source>
        <strain evidence="2">KR3021</strain>
    </source>
</reference>
<organism evidence="1 2">
    <name type="scientific">Rhabditophanes sp. KR3021</name>
    <dbReference type="NCBI Taxonomy" id="114890"/>
    <lineage>
        <taxon>Eukaryota</taxon>
        <taxon>Metazoa</taxon>
        <taxon>Ecdysozoa</taxon>
        <taxon>Nematoda</taxon>
        <taxon>Chromadorea</taxon>
        <taxon>Rhabditida</taxon>
        <taxon>Tylenchina</taxon>
        <taxon>Panagrolaimomorpha</taxon>
        <taxon>Strongyloidoidea</taxon>
        <taxon>Alloionematidae</taxon>
        <taxon>Rhabditophanes</taxon>
    </lineage>
</organism>
<proteinExistence type="predicted"/>